<protein>
    <submittedName>
        <fullName evidence="1">Uncharacterized protein</fullName>
    </submittedName>
</protein>
<comment type="caution">
    <text evidence="1">The sequence shown here is derived from an EMBL/GenBank/DDBJ whole genome shotgun (WGS) entry which is preliminary data.</text>
</comment>
<dbReference type="AlphaFoldDB" id="A0A5D3D7P0"/>
<organism evidence="1 2">
    <name type="scientific">Cucumis melo var. makuwa</name>
    <name type="common">Oriental melon</name>
    <dbReference type="NCBI Taxonomy" id="1194695"/>
    <lineage>
        <taxon>Eukaryota</taxon>
        <taxon>Viridiplantae</taxon>
        <taxon>Streptophyta</taxon>
        <taxon>Embryophyta</taxon>
        <taxon>Tracheophyta</taxon>
        <taxon>Spermatophyta</taxon>
        <taxon>Magnoliopsida</taxon>
        <taxon>eudicotyledons</taxon>
        <taxon>Gunneridae</taxon>
        <taxon>Pentapetalae</taxon>
        <taxon>rosids</taxon>
        <taxon>fabids</taxon>
        <taxon>Cucurbitales</taxon>
        <taxon>Cucurbitaceae</taxon>
        <taxon>Benincaseae</taxon>
        <taxon>Cucumis</taxon>
    </lineage>
</organism>
<reference evidence="1 2" key="1">
    <citation type="submission" date="2019-08" db="EMBL/GenBank/DDBJ databases">
        <title>Draft genome sequences of two oriental melons (Cucumis melo L. var makuwa).</title>
        <authorList>
            <person name="Kwon S.-Y."/>
        </authorList>
    </citation>
    <scope>NUCLEOTIDE SEQUENCE [LARGE SCALE GENOMIC DNA]</scope>
    <source>
        <strain evidence="2">cv. Chang Bougi</strain>
        <tissue evidence="1">Leaf</tissue>
    </source>
</reference>
<dbReference type="EMBL" id="SSTD01006850">
    <property type="protein sequence ID" value="TYK19579.1"/>
    <property type="molecule type" value="Genomic_DNA"/>
</dbReference>
<accession>A0A5D3D7P0</accession>
<name>A0A5D3D7P0_CUCMM</name>
<proteinExistence type="predicted"/>
<dbReference type="Proteomes" id="UP000321947">
    <property type="component" value="Unassembled WGS sequence"/>
</dbReference>
<evidence type="ECO:0000313" key="1">
    <source>
        <dbReference type="EMBL" id="TYK19579.1"/>
    </source>
</evidence>
<gene>
    <name evidence="1" type="ORF">E5676_scaffold1274G00060</name>
</gene>
<evidence type="ECO:0000313" key="2">
    <source>
        <dbReference type="Proteomes" id="UP000321947"/>
    </source>
</evidence>
<sequence>MNLLKINKFLFFPLGFDDYNRYLHFIEKNSVMEDSVHGPLVSGSRLLKPELLSTLVVECPRASKCSFVDIVFDYLNGAQQFGVKMRSLIRRHGYHWPGIAKSLNILC</sequence>